<dbReference type="OMA" id="ACATKIC"/>
<accession>A0A3B6TK19</accession>
<dbReference type="Gramene" id="TraesCS7D03G0268900.1">
    <property type="protein sequence ID" value="TraesCS7D03G0268900.1.CDS"/>
    <property type="gene ID" value="TraesCS7D03G0268900"/>
</dbReference>
<evidence type="ECO:0000256" key="1">
    <source>
        <dbReference type="SAM" id="MobiDB-lite"/>
    </source>
</evidence>
<protein>
    <submittedName>
        <fullName evidence="2">Uncharacterized protein</fullName>
    </submittedName>
</protein>
<keyword evidence="3" id="KW-1185">Reference proteome</keyword>
<dbReference type="EnsemblPlants" id="TraesCS7D02G120000.1">
    <property type="protein sequence ID" value="TraesCS7D02G120000.1"/>
    <property type="gene ID" value="TraesCS7D02G120000"/>
</dbReference>
<dbReference type="OrthoDB" id="695963at2759"/>
<proteinExistence type="predicted"/>
<dbReference type="Proteomes" id="UP000019116">
    <property type="component" value="Chromosome 7D"/>
</dbReference>
<sequence>MKQDIRRKATVSNITGCLLFLQVFYLDNIQLGDLSMTHDVFPRIKAFTADKIRAMINADKRPMDSSKNGDFIYGIPAPRDADSSAYSRADDEDNAQQGGDAWACATKICDAMGLTHQAKLNLYNELTAHQEGIIKQVQVMNAKFYGKIYKMLNDNSFTRNKGVMHASGLTIVSRNNNATKSSTVEADMASDDVSSPEKRNDEAFVLHMQNKRPRVDIDATSNAVASQHGGGLRSNSEMDVDLNVADLLASTPEGNTMDVRKHVNTVRWDNEPSFDLGLDFTPSPKVGKNKSVSCRYQDGGYALFGNISDGDAADINNGSQGVTSSCKSWRNDGIAGGSSDGQGPNQSSHTPSACPSDNLGTPASSVADSVPPYWYLSEQTRSSSPTSVDKIIQDYFVYEKDTRFTDIINLNAKTLDFDVSNSPVVKRRTVSHTNHVVGPCITTLANHEKKVIDDFFCFVASMEESHAEKCVWIMHHTPSYIEVTADQLKSSFCGKVDVDHDIFSLMIRRPKQIDHGAAQGGDMTRIKHYMEADLMMRVMAGDMPCQHKSIRDQFIGDHITYDVPNCMLIMFPAYVSFAWVCYAIHTIKKKVFIYDPTLASENGGAIKQLHMRNCNLLKSAMTEFAKTYFESWDFRFGDLEPAIIHPKRQVSERHLSGFYTMNFCRNFIGDQETDNIHVDDDSSLAAYYLYDILHLKGNNAKRPHQFIESIDE</sequence>
<feature type="region of interest" description="Disordered" evidence="1">
    <location>
        <begin position="319"/>
        <end position="365"/>
    </location>
</feature>
<reference evidence="2" key="2">
    <citation type="submission" date="2018-10" db="UniProtKB">
        <authorList>
            <consortium name="EnsemblPlants"/>
        </authorList>
    </citation>
    <scope>IDENTIFICATION</scope>
</reference>
<organism evidence="2">
    <name type="scientific">Triticum aestivum</name>
    <name type="common">Wheat</name>
    <dbReference type="NCBI Taxonomy" id="4565"/>
    <lineage>
        <taxon>Eukaryota</taxon>
        <taxon>Viridiplantae</taxon>
        <taxon>Streptophyta</taxon>
        <taxon>Embryophyta</taxon>
        <taxon>Tracheophyta</taxon>
        <taxon>Spermatophyta</taxon>
        <taxon>Magnoliopsida</taxon>
        <taxon>Liliopsida</taxon>
        <taxon>Poales</taxon>
        <taxon>Poaceae</taxon>
        <taxon>BOP clade</taxon>
        <taxon>Pooideae</taxon>
        <taxon>Triticodae</taxon>
        <taxon>Triticeae</taxon>
        <taxon>Triticinae</taxon>
        <taxon>Triticum</taxon>
    </lineage>
</organism>
<feature type="compositionally biased region" description="Polar residues" evidence="1">
    <location>
        <begin position="341"/>
        <end position="365"/>
    </location>
</feature>
<name>A0A3B6TK19_WHEAT</name>
<evidence type="ECO:0000313" key="2">
    <source>
        <dbReference type="EnsemblPlants" id="TraesCS7D02G120000.1"/>
    </source>
</evidence>
<dbReference type="Gramene" id="TraesROB_scaffold_081447_01G000100.1">
    <property type="protein sequence ID" value="TraesROB_scaffold_081447_01G000100.1"/>
    <property type="gene ID" value="TraesROB_scaffold_081447_01G000100"/>
</dbReference>
<dbReference type="Gramene" id="TraesCS7D02G120000.1">
    <property type="protein sequence ID" value="TraesCS7D02G120000.1"/>
    <property type="gene ID" value="TraesCS7D02G120000"/>
</dbReference>
<feature type="compositionally biased region" description="Polar residues" evidence="1">
    <location>
        <begin position="319"/>
        <end position="328"/>
    </location>
</feature>
<dbReference type="Gramene" id="TraesCAD_scaffold_020169_01G000100.1">
    <property type="protein sequence ID" value="TraesCAD_scaffold_020169_01G000100.1"/>
    <property type="gene ID" value="TraesCAD_scaffold_020169_01G000100"/>
</dbReference>
<dbReference type="AlphaFoldDB" id="A0A3B6TK19"/>
<evidence type="ECO:0000313" key="3">
    <source>
        <dbReference type="Proteomes" id="UP000019116"/>
    </source>
</evidence>
<reference evidence="2" key="1">
    <citation type="submission" date="2018-08" db="EMBL/GenBank/DDBJ databases">
        <authorList>
            <person name="Rossello M."/>
        </authorList>
    </citation>
    <scope>NUCLEOTIDE SEQUENCE [LARGE SCALE GENOMIC DNA]</scope>
    <source>
        <strain evidence="2">cv. Chinese Spring</strain>
    </source>
</reference>
<dbReference type="Gramene" id="TraesCLE_scaffold_094313_01G000200.1">
    <property type="protein sequence ID" value="TraesCLE_scaffold_094313_01G000200.1"/>
    <property type="gene ID" value="TraesCLE_scaffold_094313_01G000200"/>
</dbReference>
<dbReference type="Gramene" id="TraesWEE_scaffold_096106_01G000100.1">
    <property type="protein sequence ID" value="TraesWEE_scaffold_096106_01G000100.1"/>
    <property type="gene ID" value="TraesWEE_scaffold_096106_01G000100"/>
</dbReference>